<accession>A0ABR0ELK2</accession>
<dbReference type="Proteomes" id="UP001305779">
    <property type="component" value="Unassembled WGS sequence"/>
</dbReference>
<evidence type="ECO:0000313" key="1">
    <source>
        <dbReference type="EMBL" id="KAK4502050.1"/>
    </source>
</evidence>
<reference evidence="1 2" key="1">
    <citation type="journal article" date="2023" name="G3 (Bethesda)">
        <title>A chromosome-level genome assembly of Zasmidium syzygii isolated from banana leaves.</title>
        <authorList>
            <person name="van Westerhoven A.C."/>
            <person name="Mehrabi R."/>
            <person name="Talebi R."/>
            <person name="Steentjes M.B.F."/>
            <person name="Corcolon B."/>
            <person name="Chong P.A."/>
            <person name="Kema G.H.J."/>
            <person name="Seidl M.F."/>
        </authorList>
    </citation>
    <scope>NUCLEOTIDE SEQUENCE [LARGE SCALE GENOMIC DNA]</scope>
    <source>
        <strain evidence="1 2">P124</strain>
    </source>
</reference>
<name>A0ABR0ELK2_ZASCE</name>
<proteinExistence type="predicted"/>
<keyword evidence="2" id="KW-1185">Reference proteome</keyword>
<sequence>MATDPTPDLMGLPAELRNEVWSLVLEYEKSARPGDNRATIVDEKDPFSVDWQSLEKTRLPAIVQINQQARADALPMVGQAFCDYFPALKVFEFRGDKFGSWLDVFGKHIVPHLRHFAMDTRTARVIVVLDGTEDEVAVVESVEVHETSSTLDGMAVAVTHFQGHVIDEDIPNWLEYAPGEILEKLEELLPASGPRRLSVKGLKRLARFCEKKLERGDDESDEE</sequence>
<dbReference type="EMBL" id="JAXOVC010000005">
    <property type="protein sequence ID" value="KAK4502050.1"/>
    <property type="molecule type" value="Genomic_DNA"/>
</dbReference>
<evidence type="ECO:0000313" key="2">
    <source>
        <dbReference type="Proteomes" id="UP001305779"/>
    </source>
</evidence>
<protein>
    <submittedName>
        <fullName evidence="1">Uncharacterized protein</fullName>
    </submittedName>
</protein>
<gene>
    <name evidence="1" type="ORF">PRZ48_007861</name>
</gene>
<organism evidence="1 2">
    <name type="scientific">Zasmidium cellare</name>
    <name type="common">Wine cellar mold</name>
    <name type="synonym">Racodium cellare</name>
    <dbReference type="NCBI Taxonomy" id="395010"/>
    <lineage>
        <taxon>Eukaryota</taxon>
        <taxon>Fungi</taxon>
        <taxon>Dikarya</taxon>
        <taxon>Ascomycota</taxon>
        <taxon>Pezizomycotina</taxon>
        <taxon>Dothideomycetes</taxon>
        <taxon>Dothideomycetidae</taxon>
        <taxon>Mycosphaerellales</taxon>
        <taxon>Mycosphaerellaceae</taxon>
        <taxon>Zasmidium</taxon>
    </lineage>
</organism>
<comment type="caution">
    <text evidence="1">The sequence shown here is derived from an EMBL/GenBank/DDBJ whole genome shotgun (WGS) entry which is preliminary data.</text>
</comment>